<sequence>MKMNDPTSVEAASSAEIDEEDYGISRELASRLPTEMLEELKRTPRKRKSLAESKAEFEERRRQEAFDPLANDPVEQALRDKADHYVPPDMRSKPLRERGSHETLRKPPIQNLVNRRPPSWEESYKWRYEHTMEQIRLGLAPEGIMRTLGPGPWDNDAGFWRDSGDPDVILDHEMDEDIHFDRLS</sequence>
<keyword evidence="3" id="KW-1185">Reference proteome</keyword>
<proteinExistence type="predicted"/>
<protein>
    <submittedName>
        <fullName evidence="2">Uncharacterized protein</fullName>
    </submittedName>
</protein>
<evidence type="ECO:0000313" key="2">
    <source>
        <dbReference type="EMBL" id="KOO26216.1"/>
    </source>
</evidence>
<comment type="caution">
    <text evidence="2">The sequence shown here is derived from an EMBL/GenBank/DDBJ whole genome shotgun (WGS) entry which is preliminary data.</text>
</comment>
<dbReference type="Proteomes" id="UP000037460">
    <property type="component" value="Unassembled WGS sequence"/>
</dbReference>
<feature type="region of interest" description="Disordered" evidence="1">
    <location>
        <begin position="1"/>
        <end position="114"/>
    </location>
</feature>
<evidence type="ECO:0000313" key="3">
    <source>
        <dbReference type="Proteomes" id="UP000037460"/>
    </source>
</evidence>
<organism evidence="2 3">
    <name type="scientific">Chrysochromulina tobinii</name>
    <dbReference type="NCBI Taxonomy" id="1460289"/>
    <lineage>
        <taxon>Eukaryota</taxon>
        <taxon>Haptista</taxon>
        <taxon>Haptophyta</taxon>
        <taxon>Prymnesiophyceae</taxon>
        <taxon>Prymnesiales</taxon>
        <taxon>Chrysochromulinaceae</taxon>
        <taxon>Chrysochromulina</taxon>
    </lineage>
</organism>
<dbReference type="EMBL" id="JWZX01002880">
    <property type="protein sequence ID" value="KOO26216.1"/>
    <property type="molecule type" value="Genomic_DNA"/>
</dbReference>
<feature type="compositionally biased region" description="Basic and acidic residues" evidence="1">
    <location>
        <begin position="77"/>
        <end position="105"/>
    </location>
</feature>
<accession>A0A0M0JHY5</accession>
<evidence type="ECO:0000256" key="1">
    <source>
        <dbReference type="SAM" id="MobiDB-lite"/>
    </source>
</evidence>
<gene>
    <name evidence="2" type="ORF">Ctob_002914</name>
</gene>
<feature type="compositionally biased region" description="Basic and acidic residues" evidence="1">
    <location>
        <begin position="49"/>
        <end position="65"/>
    </location>
</feature>
<reference evidence="3" key="1">
    <citation type="journal article" date="2015" name="PLoS Genet.">
        <title>Genome Sequence and Transcriptome Analyses of Chrysochromulina tobin: Metabolic Tools for Enhanced Algal Fitness in the Prominent Order Prymnesiales (Haptophyceae).</title>
        <authorList>
            <person name="Hovde B.T."/>
            <person name="Deodato C.R."/>
            <person name="Hunsperger H.M."/>
            <person name="Ryken S.A."/>
            <person name="Yost W."/>
            <person name="Jha R.K."/>
            <person name="Patterson J."/>
            <person name="Monnat R.J. Jr."/>
            <person name="Barlow S.B."/>
            <person name="Starkenburg S.R."/>
            <person name="Cattolico R.A."/>
        </authorList>
    </citation>
    <scope>NUCLEOTIDE SEQUENCE</scope>
    <source>
        <strain evidence="3">CCMP291</strain>
    </source>
</reference>
<dbReference type="AlphaFoldDB" id="A0A0M0JHY5"/>
<name>A0A0M0JHY5_9EUKA</name>